<feature type="compositionally biased region" description="Polar residues" evidence="1">
    <location>
        <begin position="101"/>
        <end position="125"/>
    </location>
</feature>
<gene>
    <name evidence="2" type="ORF">K435DRAFT_325812</name>
</gene>
<accession>A0A4S8LGJ4</accession>
<dbReference type="AlphaFoldDB" id="A0A4S8LGJ4"/>
<feature type="region of interest" description="Disordered" evidence="1">
    <location>
        <begin position="482"/>
        <end position="595"/>
    </location>
</feature>
<feature type="region of interest" description="Disordered" evidence="1">
    <location>
        <begin position="1"/>
        <end position="30"/>
    </location>
</feature>
<dbReference type="OrthoDB" id="3254160at2759"/>
<dbReference type="Proteomes" id="UP000297245">
    <property type="component" value="Unassembled WGS sequence"/>
</dbReference>
<evidence type="ECO:0000256" key="1">
    <source>
        <dbReference type="SAM" id="MobiDB-lite"/>
    </source>
</evidence>
<keyword evidence="3" id="KW-1185">Reference proteome</keyword>
<feature type="compositionally biased region" description="Basic residues" evidence="1">
    <location>
        <begin position="542"/>
        <end position="554"/>
    </location>
</feature>
<sequence>MLSIAPVSNALVNRDSSSSSQASSSKQSLTPLELVSANLERIGAISPRLLFESVEAEERDINYELLGSRSIEEWAYSARKHKDAEGDMEVDDESPVAGIASQPNATSSLPATSPEAQRNPTQLSKSVGKRAARPGVITTSDQSALSRIQDYLKTHRGNAFKLKFFYFNADDKKTDCQFGAVIKIQLSARSFRVYSTQPTFSNAVEAENDCGRLAIYEGALQYIETESKPSEAYFPNDDLVPVDFLTFYNALPRPFPVEKFNKMTDLQAQSYSHQWFNSLEGLANTNQIEFSSKIFHIREGGCFGSVLRLELSSDSGLKLCKTYLVEPLFKKQNLAKAAVKIQAMTEGCKQLVEDFLDTSSAATYPTVSPAMIEFVNKQFWPQMLAKCNAIRRHYTPWFDYTNDSNCWGCKTRLVIPPEASHSGTSIVREYTVPPIYHSKVQARIAVCCIAAEDGILEFLERRGLTSGSHSPLALRAAELLGRKKKQQSDGDRGSGATSAAGLTSGDAAKLNDEVEEGELREDDDMSSGSLSSHRPESMHPHSSSHTHSQSHRPQHPSLGSHPSQTGSSDTGGGGSKRSRDDTITSEGSTKKRRKV</sequence>
<proteinExistence type="predicted"/>
<feature type="compositionally biased region" description="Low complexity" evidence="1">
    <location>
        <begin position="16"/>
        <end position="28"/>
    </location>
</feature>
<feature type="region of interest" description="Disordered" evidence="1">
    <location>
        <begin position="84"/>
        <end position="132"/>
    </location>
</feature>
<reference evidence="2 3" key="1">
    <citation type="journal article" date="2019" name="Nat. Ecol. Evol.">
        <title>Megaphylogeny resolves global patterns of mushroom evolution.</title>
        <authorList>
            <person name="Varga T."/>
            <person name="Krizsan K."/>
            <person name="Foldi C."/>
            <person name="Dima B."/>
            <person name="Sanchez-Garcia M."/>
            <person name="Sanchez-Ramirez S."/>
            <person name="Szollosi G.J."/>
            <person name="Szarkandi J.G."/>
            <person name="Papp V."/>
            <person name="Albert L."/>
            <person name="Andreopoulos W."/>
            <person name="Angelini C."/>
            <person name="Antonin V."/>
            <person name="Barry K.W."/>
            <person name="Bougher N.L."/>
            <person name="Buchanan P."/>
            <person name="Buyck B."/>
            <person name="Bense V."/>
            <person name="Catcheside P."/>
            <person name="Chovatia M."/>
            <person name="Cooper J."/>
            <person name="Damon W."/>
            <person name="Desjardin D."/>
            <person name="Finy P."/>
            <person name="Geml J."/>
            <person name="Haridas S."/>
            <person name="Hughes K."/>
            <person name="Justo A."/>
            <person name="Karasinski D."/>
            <person name="Kautmanova I."/>
            <person name="Kiss B."/>
            <person name="Kocsube S."/>
            <person name="Kotiranta H."/>
            <person name="LaButti K.M."/>
            <person name="Lechner B.E."/>
            <person name="Liimatainen K."/>
            <person name="Lipzen A."/>
            <person name="Lukacs Z."/>
            <person name="Mihaltcheva S."/>
            <person name="Morgado L.N."/>
            <person name="Niskanen T."/>
            <person name="Noordeloos M.E."/>
            <person name="Ohm R.A."/>
            <person name="Ortiz-Santana B."/>
            <person name="Ovrebo C."/>
            <person name="Racz N."/>
            <person name="Riley R."/>
            <person name="Savchenko A."/>
            <person name="Shiryaev A."/>
            <person name="Soop K."/>
            <person name="Spirin V."/>
            <person name="Szebenyi C."/>
            <person name="Tomsovsky M."/>
            <person name="Tulloss R.E."/>
            <person name="Uehling J."/>
            <person name="Grigoriev I.V."/>
            <person name="Vagvolgyi C."/>
            <person name="Papp T."/>
            <person name="Martin F.M."/>
            <person name="Miettinen O."/>
            <person name="Hibbett D.S."/>
            <person name="Nagy L.G."/>
        </authorList>
    </citation>
    <scope>NUCLEOTIDE SEQUENCE [LARGE SCALE GENOMIC DNA]</scope>
    <source>
        <strain evidence="2 3">CBS 962.96</strain>
    </source>
</reference>
<organism evidence="2 3">
    <name type="scientific">Dendrothele bispora (strain CBS 962.96)</name>
    <dbReference type="NCBI Taxonomy" id="1314807"/>
    <lineage>
        <taxon>Eukaryota</taxon>
        <taxon>Fungi</taxon>
        <taxon>Dikarya</taxon>
        <taxon>Basidiomycota</taxon>
        <taxon>Agaricomycotina</taxon>
        <taxon>Agaricomycetes</taxon>
        <taxon>Agaricomycetidae</taxon>
        <taxon>Agaricales</taxon>
        <taxon>Agaricales incertae sedis</taxon>
        <taxon>Dendrothele</taxon>
    </lineage>
</organism>
<evidence type="ECO:0000313" key="3">
    <source>
        <dbReference type="Proteomes" id="UP000297245"/>
    </source>
</evidence>
<feature type="compositionally biased region" description="Acidic residues" evidence="1">
    <location>
        <begin position="513"/>
        <end position="525"/>
    </location>
</feature>
<name>A0A4S8LGJ4_DENBC</name>
<evidence type="ECO:0000313" key="2">
    <source>
        <dbReference type="EMBL" id="THU87863.1"/>
    </source>
</evidence>
<dbReference type="EMBL" id="ML179432">
    <property type="protein sequence ID" value="THU87863.1"/>
    <property type="molecule type" value="Genomic_DNA"/>
</dbReference>
<protein>
    <submittedName>
        <fullName evidence="2">Uncharacterized protein</fullName>
    </submittedName>
</protein>